<dbReference type="HOGENOM" id="CLU_1050133_0_0_1"/>
<evidence type="ECO:0000256" key="6">
    <source>
        <dbReference type="ARBA" id="ARBA00022833"/>
    </source>
</evidence>
<dbReference type="SMART" id="SM00355">
    <property type="entry name" value="ZnF_C2H2"/>
    <property type="match status" value="2"/>
</dbReference>
<feature type="region of interest" description="Disordered" evidence="11">
    <location>
        <begin position="140"/>
        <end position="278"/>
    </location>
</feature>
<gene>
    <name evidence="13" type="ORF">PHACADRAFT_248904</name>
</gene>
<feature type="compositionally biased region" description="Basic and acidic residues" evidence="11">
    <location>
        <begin position="79"/>
        <end position="89"/>
    </location>
</feature>
<dbReference type="Proteomes" id="UP000008370">
    <property type="component" value="Unassembled WGS sequence"/>
</dbReference>
<evidence type="ECO:0000256" key="4">
    <source>
        <dbReference type="ARBA" id="ARBA00022737"/>
    </source>
</evidence>
<organism evidence="13 14">
    <name type="scientific">Phanerochaete carnosa (strain HHB-10118-sp)</name>
    <name type="common">White-rot fungus</name>
    <name type="synonym">Peniophora carnosa</name>
    <dbReference type="NCBI Taxonomy" id="650164"/>
    <lineage>
        <taxon>Eukaryota</taxon>
        <taxon>Fungi</taxon>
        <taxon>Dikarya</taxon>
        <taxon>Basidiomycota</taxon>
        <taxon>Agaricomycotina</taxon>
        <taxon>Agaricomycetes</taxon>
        <taxon>Polyporales</taxon>
        <taxon>Phanerochaetaceae</taxon>
        <taxon>Phanerochaete</taxon>
    </lineage>
</organism>
<keyword evidence="7" id="KW-0805">Transcription regulation</keyword>
<keyword evidence="8" id="KW-0804">Transcription</keyword>
<dbReference type="AlphaFoldDB" id="K5WHM5"/>
<dbReference type="Pfam" id="PF00096">
    <property type="entry name" value="zf-C2H2"/>
    <property type="match status" value="2"/>
</dbReference>
<feature type="region of interest" description="Disordered" evidence="11">
    <location>
        <begin position="1"/>
        <end position="89"/>
    </location>
</feature>
<dbReference type="FunFam" id="3.30.160.60:FF:000193">
    <property type="entry name" value="Zinc finger protein 300"/>
    <property type="match status" value="1"/>
</dbReference>
<evidence type="ECO:0000313" key="13">
    <source>
        <dbReference type="EMBL" id="EKM58820.1"/>
    </source>
</evidence>
<evidence type="ECO:0000256" key="1">
    <source>
        <dbReference type="ARBA" id="ARBA00004123"/>
    </source>
</evidence>
<dbReference type="PROSITE" id="PS50157">
    <property type="entry name" value="ZINC_FINGER_C2H2_2"/>
    <property type="match status" value="2"/>
</dbReference>
<feature type="compositionally biased region" description="Low complexity" evidence="11">
    <location>
        <begin position="156"/>
        <end position="165"/>
    </location>
</feature>
<evidence type="ECO:0000256" key="11">
    <source>
        <dbReference type="SAM" id="MobiDB-lite"/>
    </source>
</evidence>
<dbReference type="InterPro" id="IPR036236">
    <property type="entry name" value="Znf_C2H2_sf"/>
</dbReference>
<keyword evidence="9" id="KW-0539">Nucleus</keyword>
<dbReference type="RefSeq" id="XP_007391412.1">
    <property type="nucleotide sequence ID" value="XM_007391350.1"/>
</dbReference>
<evidence type="ECO:0000256" key="8">
    <source>
        <dbReference type="ARBA" id="ARBA00023163"/>
    </source>
</evidence>
<accession>K5WHM5</accession>
<keyword evidence="4" id="KW-0677">Repeat</keyword>
<evidence type="ECO:0000313" key="14">
    <source>
        <dbReference type="Proteomes" id="UP000008370"/>
    </source>
</evidence>
<feature type="domain" description="C2H2-type" evidence="12">
    <location>
        <begin position="120"/>
        <end position="149"/>
    </location>
</feature>
<dbReference type="PANTHER" id="PTHR14003:SF20">
    <property type="entry name" value="FINGER DOMAIN PROTEIN, PUTATIVE (AFU_ORTHOLOGUE AFUA_4G10380)-RELATED"/>
    <property type="match status" value="1"/>
</dbReference>
<name>K5WHM5_PHACS</name>
<dbReference type="InterPro" id="IPR013087">
    <property type="entry name" value="Znf_C2H2_type"/>
</dbReference>
<dbReference type="GO" id="GO:0005667">
    <property type="term" value="C:transcription regulator complex"/>
    <property type="evidence" value="ECO:0007669"/>
    <property type="project" value="TreeGrafter"/>
</dbReference>
<keyword evidence="5 10" id="KW-0863">Zinc-finger</keyword>
<evidence type="ECO:0000256" key="2">
    <source>
        <dbReference type="ARBA" id="ARBA00006991"/>
    </source>
</evidence>
<protein>
    <recommendedName>
        <fullName evidence="12">C2H2-type domain-containing protein</fullName>
    </recommendedName>
</protein>
<keyword evidence="6" id="KW-0862">Zinc</keyword>
<dbReference type="InParanoid" id="K5WHM5"/>
<evidence type="ECO:0000256" key="10">
    <source>
        <dbReference type="PROSITE-ProRule" id="PRU00042"/>
    </source>
</evidence>
<dbReference type="GO" id="GO:0031519">
    <property type="term" value="C:PcG protein complex"/>
    <property type="evidence" value="ECO:0007669"/>
    <property type="project" value="TreeGrafter"/>
</dbReference>
<evidence type="ECO:0000256" key="7">
    <source>
        <dbReference type="ARBA" id="ARBA00023015"/>
    </source>
</evidence>
<dbReference type="PANTHER" id="PTHR14003">
    <property type="entry name" value="TRANSCRIPTIONAL REPRESSOR PROTEIN YY"/>
    <property type="match status" value="1"/>
</dbReference>
<dbReference type="SUPFAM" id="SSF57667">
    <property type="entry name" value="beta-beta-alpha zinc fingers"/>
    <property type="match status" value="1"/>
</dbReference>
<evidence type="ECO:0000259" key="12">
    <source>
        <dbReference type="PROSITE" id="PS50157"/>
    </source>
</evidence>
<proteinExistence type="inferred from homology"/>
<reference evidence="13 14" key="1">
    <citation type="journal article" date="2012" name="BMC Genomics">
        <title>Comparative genomics of the white-rot fungi, Phanerochaete carnosa and P. chrysosporium, to elucidate the genetic basis of the distinct wood types they colonize.</title>
        <authorList>
            <person name="Suzuki H."/>
            <person name="MacDonald J."/>
            <person name="Syed K."/>
            <person name="Salamov A."/>
            <person name="Hori C."/>
            <person name="Aerts A."/>
            <person name="Henrissat B."/>
            <person name="Wiebenga A."/>
            <person name="vanKuyk P.A."/>
            <person name="Barry K."/>
            <person name="Lindquist E."/>
            <person name="LaButti K."/>
            <person name="Lapidus A."/>
            <person name="Lucas S."/>
            <person name="Coutinho P."/>
            <person name="Gong Y."/>
            <person name="Samejima M."/>
            <person name="Mahadevan R."/>
            <person name="Abou-Zaid M."/>
            <person name="de Vries R.P."/>
            <person name="Igarashi K."/>
            <person name="Yadav J.S."/>
            <person name="Grigoriev I.V."/>
            <person name="Master E.R."/>
        </authorList>
    </citation>
    <scope>NUCLEOTIDE SEQUENCE [LARGE SCALE GENOMIC DNA]</scope>
    <source>
        <strain evidence="13 14">HHB-10118-sp</strain>
    </source>
</reference>
<comment type="subcellular location">
    <subcellularLocation>
        <location evidence="1">Nucleus</location>
    </subcellularLocation>
</comment>
<comment type="similarity">
    <text evidence="2">Belongs to the krueppel C2H2-type zinc-finger protein family.</text>
</comment>
<dbReference type="STRING" id="650164.K5WHM5"/>
<dbReference type="OrthoDB" id="6077919at2759"/>
<feature type="domain" description="C2H2-type" evidence="12">
    <location>
        <begin position="92"/>
        <end position="119"/>
    </location>
</feature>
<sequence length="278" mass="30625">MSSSTSSRAPERISLPSIHEMFPEHLMALPPRREHRASTVAGHPLPHPTVSPLVGNRLRLPVDPLPTAVQTGPEPPQEPTRRADQADEERRHVCLTCGKAFNRPSSLSIHVNTHTGARPFECPFPGCGRRFNVNSNMRRHLRNHNSPSRPLNTASPYTYPLTTVPRPLPPTASTSYGAPVHPPASNHTQYRSSDSGSEEDELSESESWEHEREDELAEEVDRLRLRAHSTSSTASSPRAQPASPSHHSRGGLCTTPGCRDCGRSTVLHPSGQVYRSRP</sequence>
<dbReference type="GO" id="GO:0000978">
    <property type="term" value="F:RNA polymerase II cis-regulatory region sequence-specific DNA binding"/>
    <property type="evidence" value="ECO:0007669"/>
    <property type="project" value="TreeGrafter"/>
</dbReference>
<dbReference type="Gene3D" id="3.30.160.60">
    <property type="entry name" value="Classic Zinc Finger"/>
    <property type="match status" value="2"/>
</dbReference>
<dbReference type="GO" id="GO:0000981">
    <property type="term" value="F:DNA-binding transcription factor activity, RNA polymerase II-specific"/>
    <property type="evidence" value="ECO:0007669"/>
    <property type="project" value="TreeGrafter"/>
</dbReference>
<dbReference type="EMBL" id="JH930469">
    <property type="protein sequence ID" value="EKM58820.1"/>
    <property type="molecule type" value="Genomic_DNA"/>
</dbReference>
<dbReference type="GO" id="GO:0000785">
    <property type="term" value="C:chromatin"/>
    <property type="evidence" value="ECO:0007669"/>
    <property type="project" value="TreeGrafter"/>
</dbReference>
<keyword evidence="3" id="KW-0479">Metal-binding</keyword>
<dbReference type="GO" id="GO:0008270">
    <property type="term" value="F:zinc ion binding"/>
    <property type="evidence" value="ECO:0007669"/>
    <property type="project" value="UniProtKB-KW"/>
</dbReference>
<dbReference type="GeneID" id="18914485"/>
<dbReference type="KEGG" id="pco:PHACADRAFT_248904"/>
<evidence type="ECO:0000256" key="3">
    <source>
        <dbReference type="ARBA" id="ARBA00022723"/>
    </source>
</evidence>
<keyword evidence="14" id="KW-1185">Reference proteome</keyword>
<feature type="compositionally biased region" description="Acidic residues" evidence="11">
    <location>
        <begin position="196"/>
        <end position="206"/>
    </location>
</feature>
<evidence type="ECO:0000256" key="9">
    <source>
        <dbReference type="ARBA" id="ARBA00023242"/>
    </source>
</evidence>
<evidence type="ECO:0000256" key="5">
    <source>
        <dbReference type="ARBA" id="ARBA00022771"/>
    </source>
</evidence>
<feature type="compositionally biased region" description="Basic and acidic residues" evidence="11">
    <location>
        <begin position="207"/>
        <end position="224"/>
    </location>
</feature>
<feature type="compositionally biased region" description="Low complexity" evidence="11">
    <location>
        <begin position="228"/>
        <end position="245"/>
    </location>
</feature>
<feature type="compositionally biased region" description="Polar residues" evidence="11">
    <location>
        <begin position="144"/>
        <end position="155"/>
    </location>
</feature>
<dbReference type="PROSITE" id="PS00028">
    <property type="entry name" value="ZINC_FINGER_C2H2_1"/>
    <property type="match status" value="2"/>
</dbReference>